<gene>
    <name evidence="2" type="ORF">CVT23_08760</name>
</gene>
<dbReference type="Proteomes" id="UP000229498">
    <property type="component" value="Unassembled WGS sequence"/>
</dbReference>
<feature type="domain" description="PBP" evidence="1">
    <location>
        <begin position="22"/>
        <end position="251"/>
    </location>
</feature>
<dbReference type="InterPro" id="IPR024370">
    <property type="entry name" value="PBP_domain"/>
</dbReference>
<keyword evidence="3" id="KW-1185">Reference proteome</keyword>
<dbReference type="EMBL" id="PHIG01000031">
    <property type="protein sequence ID" value="PJK29857.1"/>
    <property type="molecule type" value="Genomic_DNA"/>
</dbReference>
<dbReference type="PANTHER" id="PTHR37945">
    <property type="entry name" value="EXTRACELLULAR TUNGSTATE BINDING PROTEIN"/>
    <property type="match status" value="1"/>
</dbReference>
<dbReference type="RefSeq" id="WP_109793134.1">
    <property type="nucleotide sequence ID" value="NZ_PHIG01000031.1"/>
</dbReference>
<sequence>MPIWRTIIGLTTALTVITGVASADDRFITLASTTSTENSGLFGHILPKFTSESGIEVRVIAVGTGQAIRLASNGDADVLFVHHKPSEQKFVAAGHGVARHEVMYNDFVIVGPAADPAGVRGMTKAGEALAKIAGAEAPFASRGDDSGTNKAERGLWRKAGQEPHGGTQSWYREMGSGMGATLNAAVSMGAYTLSDRATWISFANRGQHEILVEGDPALFNQYAVMLVNPARHPHIKAKQGQAFIDWLLSPEGQHAIAEFRVQGQQLFFPNAGD</sequence>
<reference evidence="2 3" key="1">
    <citation type="submission" date="2017-11" db="EMBL/GenBank/DDBJ databases">
        <title>Draft genome sequence of Rhizobiales bacterium SY3-13.</title>
        <authorList>
            <person name="Sun C."/>
        </authorList>
    </citation>
    <scope>NUCLEOTIDE SEQUENCE [LARGE SCALE GENOMIC DNA]</scope>
    <source>
        <strain evidence="2 3">SY3-13</strain>
    </source>
</reference>
<dbReference type="Pfam" id="PF12849">
    <property type="entry name" value="PBP_like_2"/>
    <property type="match status" value="1"/>
</dbReference>
<organism evidence="2 3">
    <name type="scientific">Minwuia thermotolerans</name>
    <dbReference type="NCBI Taxonomy" id="2056226"/>
    <lineage>
        <taxon>Bacteria</taxon>
        <taxon>Pseudomonadati</taxon>
        <taxon>Pseudomonadota</taxon>
        <taxon>Alphaproteobacteria</taxon>
        <taxon>Minwuiales</taxon>
        <taxon>Minwuiaceae</taxon>
        <taxon>Minwuia</taxon>
    </lineage>
</organism>
<name>A0A2M9G2A6_9PROT</name>
<dbReference type="Gene3D" id="3.40.190.10">
    <property type="entry name" value="Periplasmic binding protein-like II"/>
    <property type="match status" value="2"/>
</dbReference>
<evidence type="ECO:0000259" key="1">
    <source>
        <dbReference type="Pfam" id="PF12849"/>
    </source>
</evidence>
<comment type="caution">
    <text evidence="2">The sequence shown here is derived from an EMBL/GenBank/DDBJ whole genome shotgun (WGS) entry which is preliminary data.</text>
</comment>
<dbReference type="InterPro" id="IPR052738">
    <property type="entry name" value="ABC-Tungstate_binding"/>
</dbReference>
<dbReference type="AlphaFoldDB" id="A0A2M9G2A6"/>
<evidence type="ECO:0000313" key="3">
    <source>
        <dbReference type="Proteomes" id="UP000229498"/>
    </source>
</evidence>
<protein>
    <submittedName>
        <fullName evidence="2">Sulfate transporter</fullName>
    </submittedName>
</protein>
<proteinExistence type="predicted"/>
<accession>A0A2M9G2A6</accession>
<dbReference type="PANTHER" id="PTHR37945:SF1">
    <property type="entry name" value="EXTRACELLULAR TUNGSTATE BINDING PROTEIN"/>
    <property type="match status" value="1"/>
</dbReference>
<evidence type="ECO:0000313" key="2">
    <source>
        <dbReference type="EMBL" id="PJK29857.1"/>
    </source>
</evidence>
<dbReference type="SUPFAM" id="SSF53850">
    <property type="entry name" value="Periplasmic binding protein-like II"/>
    <property type="match status" value="1"/>
</dbReference>
<dbReference type="OrthoDB" id="186379at2"/>